<evidence type="ECO:0000256" key="11">
    <source>
        <dbReference type="ARBA" id="ARBA00023303"/>
    </source>
</evidence>
<feature type="domain" description="Cyclic nucleotide-binding" evidence="13">
    <location>
        <begin position="265"/>
        <end position="362"/>
    </location>
</feature>
<dbReference type="InterPro" id="IPR005821">
    <property type="entry name" value="Ion_trans_dom"/>
</dbReference>
<dbReference type="Gene3D" id="1.20.120.350">
    <property type="entry name" value="Voltage-gated potassium channels. Chain C"/>
    <property type="match status" value="1"/>
</dbReference>
<evidence type="ECO:0000256" key="10">
    <source>
        <dbReference type="ARBA" id="ARBA00023136"/>
    </source>
</evidence>
<evidence type="ECO:0000313" key="14">
    <source>
        <dbReference type="EMBL" id="SDE40863.1"/>
    </source>
</evidence>
<dbReference type="PANTHER" id="PTHR11537:SF254">
    <property type="entry name" value="POTASSIUM VOLTAGE-GATED CHANNEL PROTEIN SHAB"/>
    <property type="match status" value="1"/>
</dbReference>
<dbReference type="InterPro" id="IPR018490">
    <property type="entry name" value="cNMP-bd_dom_sf"/>
</dbReference>
<keyword evidence="4 12" id="KW-0812">Transmembrane</keyword>
<dbReference type="Proteomes" id="UP000183685">
    <property type="component" value="Unassembled WGS sequence"/>
</dbReference>
<dbReference type="GO" id="GO:0008076">
    <property type="term" value="C:voltage-gated potassium channel complex"/>
    <property type="evidence" value="ECO:0007669"/>
    <property type="project" value="InterPro"/>
</dbReference>
<keyword evidence="15" id="KW-1185">Reference proteome</keyword>
<evidence type="ECO:0000256" key="12">
    <source>
        <dbReference type="SAM" id="Phobius"/>
    </source>
</evidence>
<dbReference type="InterPro" id="IPR014710">
    <property type="entry name" value="RmlC-like_jellyroll"/>
</dbReference>
<gene>
    <name evidence="14" type="ORF">SAMN04488071_2876</name>
</gene>
<feature type="transmembrane region" description="Helical" evidence="12">
    <location>
        <begin position="220"/>
        <end position="241"/>
    </location>
</feature>
<dbReference type="SUPFAM" id="SSF81324">
    <property type="entry name" value="Voltage-gated potassium channels"/>
    <property type="match status" value="1"/>
</dbReference>
<dbReference type="InterPro" id="IPR000595">
    <property type="entry name" value="cNMP-bd_dom"/>
</dbReference>
<dbReference type="Pfam" id="PF00027">
    <property type="entry name" value="cNMP_binding"/>
    <property type="match status" value="1"/>
</dbReference>
<keyword evidence="3" id="KW-0633">Potassium transport</keyword>
<evidence type="ECO:0000313" key="15">
    <source>
        <dbReference type="Proteomes" id="UP000183685"/>
    </source>
</evidence>
<keyword evidence="7" id="KW-0630">Potassium</keyword>
<evidence type="ECO:0000259" key="13">
    <source>
        <dbReference type="PROSITE" id="PS50042"/>
    </source>
</evidence>
<keyword evidence="9" id="KW-0406">Ion transport</keyword>
<keyword evidence="6" id="KW-0851">Voltage-gated channel</keyword>
<feature type="transmembrane region" description="Helical" evidence="12">
    <location>
        <begin position="56"/>
        <end position="75"/>
    </location>
</feature>
<evidence type="ECO:0000256" key="3">
    <source>
        <dbReference type="ARBA" id="ARBA00022538"/>
    </source>
</evidence>
<dbReference type="Pfam" id="PF00520">
    <property type="entry name" value="Ion_trans"/>
    <property type="match status" value="1"/>
</dbReference>
<dbReference type="PROSITE" id="PS50042">
    <property type="entry name" value="CNMP_BINDING_3"/>
    <property type="match status" value="1"/>
</dbReference>
<dbReference type="RefSeq" id="WP_068306642.1">
    <property type="nucleotide sequence ID" value="NZ_FNAK01000006.1"/>
</dbReference>
<dbReference type="PRINTS" id="PR00169">
    <property type="entry name" value="KCHANNEL"/>
</dbReference>
<dbReference type="SMART" id="SM00100">
    <property type="entry name" value="cNMP"/>
    <property type="match status" value="1"/>
</dbReference>
<feature type="transmembrane region" description="Helical" evidence="12">
    <location>
        <begin position="187"/>
        <end position="208"/>
    </location>
</feature>
<evidence type="ECO:0000256" key="2">
    <source>
        <dbReference type="ARBA" id="ARBA00022448"/>
    </source>
</evidence>
<evidence type="ECO:0000256" key="7">
    <source>
        <dbReference type="ARBA" id="ARBA00022958"/>
    </source>
</evidence>
<dbReference type="GO" id="GO:0005249">
    <property type="term" value="F:voltage-gated potassium channel activity"/>
    <property type="evidence" value="ECO:0007669"/>
    <property type="project" value="InterPro"/>
</dbReference>
<dbReference type="CDD" id="cd00038">
    <property type="entry name" value="CAP_ED"/>
    <property type="match status" value="1"/>
</dbReference>
<keyword evidence="11 14" id="KW-0407">Ion channel</keyword>
<feature type="transmembrane region" description="Helical" evidence="12">
    <location>
        <begin position="24"/>
        <end position="44"/>
    </location>
</feature>
<protein>
    <submittedName>
        <fullName evidence="14">Voltage-gated potassium channel</fullName>
    </submittedName>
</protein>
<evidence type="ECO:0000256" key="4">
    <source>
        <dbReference type="ARBA" id="ARBA00022692"/>
    </source>
</evidence>
<evidence type="ECO:0000256" key="9">
    <source>
        <dbReference type="ARBA" id="ARBA00023065"/>
    </source>
</evidence>
<dbReference type="OrthoDB" id="9799090at2"/>
<dbReference type="Gene3D" id="1.10.287.70">
    <property type="match status" value="1"/>
</dbReference>
<evidence type="ECO:0000256" key="6">
    <source>
        <dbReference type="ARBA" id="ARBA00022882"/>
    </source>
</evidence>
<keyword evidence="8 12" id="KW-1133">Transmembrane helix</keyword>
<dbReference type="InterPro" id="IPR028325">
    <property type="entry name" value="VG_K_chnl"/>
</dbReference>
<reference evidence="14 15" key="1">
    <citation type="submission" date="2016-10" db="EMBL/GenBank/DDBJ databases">
        <authorList>
            <person name="de Groot N.N."/>
        </authorList>
    </citation>
    <scope>NUCLEOTIDE SEQUENCE [LARGE SCALE GENOMIC DNA]</scope>
    <source>
        <strain evidence="14 15">CGMCC 1.9109</strain>
    </source>
</reference>
<dbReference type="EMBL" id="FNAK01000006">
    <property type="protein sequence ID" value="SDE40863.1"/>
    <property type="molecule type" value="Genomic_DNA"/>
</dbReference>
<evidence type="ECO:0000256" key="5">
    <source>
        <dbReference type="ARBA" id="ARBA00022826"/>
    </source>
</evidence>
<dbReference type="InterPro" id="IPR027359">
    <property type="entry name" value="Volt_channel_dom_sf"/>
</dbReference>
<feature type="transmembrane region" description="Helical" evidence="12">
    <location>
        <begin position="96"/>
        <end position="116"/>
    </location>
</feature>
<dbReference type="PANTHER" id="PTHR11537">
    <property type="entry name" value="VOLTAGE-GATED POTASSIUM CHANNEL"/>
    <property type="match status" value="1"/>
</dbReference>
<keyword evidence="2" id="KW-0813">Transport</keyword>
<sequence>MTTQTARQRTYSFLEMGSFAGRKAAVFEGFMIALILLNVLAVVLETVDSLWQAYSPWFRAFDAISIGIFTVEYLARVWASAEREAVPGDTVLGRRIRYIFSPLALIDLIAIIPFYLGQMTGLDLRALRIFRLLRLLKLVRYSPALSSLARVIYAERQALLAAMVIMVGLEVFASTLMYLVEREAQPEVFGSIPAALWWALATFTTVGYGDAVPVTDLGKVIGGVVMIMGFVFYAVPIGIIASGFTDEVHRREFVVPVGVVDDLPALRKLPKDIAKELASRVRSVTMVPGTVLTRRSDRDNGIYFILSGEITVFYHHRAIPLNAGDFLGECSLISDRGAQPASVARSRCRVMWLDSTELQILMSIYPPLLDELREFASRRLIDLVEDGLLSSEERATMIAHYDHWVGLARSPQV</sequence>
<dbReference type="AlphaFoldDB" id="A0A1G7CNS0"/>
<keyword evidence="10 12" id="KW-0472">Membrane</keyword>
<name>A0A1G7CNS0_9PROT</name>
<organism evidence="14 15">
    <name type="scientific">Kordiimonas lacus</name>
    <dbReference type="NCBI Taxonomy" id="637679"/>
    <lineage>
        <taxon>Bacteria</taxon>
        <taxon>Pseudomonadati</taxon>
        <taxon>Pseudomonadota</taxon>
        <taxon>Alphaproteobacteria</taxon>
        <taxon>Kordiimonadales</taxon>
        <taxon>Kordiimonadaceae</taxon>
        <taxon>Kordiimonas</taxon>
    </lineage>
</organism>
<feature type="transmembrane region" description="Helical" evidence="12">
    <location>
        <begin position="158"/>
        <end position="180"/>
    </location>
</feature>
<keyword evidence="5" id="KW-0631">Potassium channel</keyword>
<evidence type="ECO:0000256" key="8">
    <source>
        <dbReference type="ARBA" id="ARBA00022989"/>
    </source>
</evidence>
<dbReference type="GO" id="GO:0001508">
    <property type="term" value="P:action potential"/>
    <property type="evidence" value="ECO:0007669"/>
    <property type="project" value="TreeGrafter"/>
</dbReference>
<comment type="subcellular location">
    <subcellularLocation>
        <location evidence="1">Membrane</location>
        <topology evidence="1">Multi-pass membrane protein</topology>
    </subcellularLocation>
</comment>
<evidence type="ECO:0000256" key="1">
    <source>
        <dbReference type="ARBA" id="ARBA00004141"/>
    </source>
</evidence>
<dbReference type="STRING" id="637679.GCA_001550055_03045"/>
<proteinExistence type="predicted"/>
<dbReference type="Gene3D" id="2.60.120.10">
    <property type="entry name" value="Jelly Rolls"/>
    <property type="match status" value="1"/>
</dbReference>
<accession>A0A1G7CNS0</accession>
<dbReference type="SUPFAM" id="SSF51206">
    <property type="entry name" value="cAMP-binding domain-like"/>
    <property type="match status" value="1"/>
</dbReference>